<dbReference type="GeneID" id="30034789"/>
<dbReference type="RefSeq" id="XP_018737687.1">
    <property type="nucleotide sequence ID" value="XM_018879807.1"/>
</dbReference>
<dbReference type="AlphaFoldDB" id="A0A161HH44"/>
<protein>
    <submittedName>
        <fullName evidence="2">Pc12g03400</fullName>
    </submittedName>
</protein>
<organism evidence="2 3">
    <name type="scientific">Sugiyamaella lignohabitans</name>
    <dbReference type="NCBI Taxonomy" id="796027"/>
    <lineage>
        <taxon>Eukaryota</taxon>
        <taxon>Fungi</taxon>
        <taxon>Dikarya</taxon>
        <taxon>Ascomycota</taxon>
        <taxon>Saccharomycotina</taxon>
        <taxon>Dipodascomycetes</taxon>
        <taxon>Dipodascales</taxon>
        <taxon>Trichomonascaceae</taxon>
        <taxon>Sugiyamaella</taxon>
    </lineage>
</organism>
<name>A0A161HH44_9ASCO</name>
<evidence type="ECO:0000256" key="1">
    <source>
        <dbReference type="SAM" id="MobiDB-lite"/>
    </source>
</evidence>
<feature type="region of interest" description="Disordered" evidence="1">
    <location>
        <begin position="172"/>
        <end position="207"/>
    </location>
</feature>
<dbReference type="OrthoDB" id="1162399at2759"/>
<reference evidence="2 3" key="1">
    <citation type="submission" date="2016-02" db="EMBL/GenBank/DDBJ databases">
        <title>Complete genome sequence and transcriptome regulation of the pentose utilising yeast Sugiyamaella lignohabitans.</title>
        <authorList>
            <person name="Bellasio M."/>
            <person name="Peymann A."/>
            <person name="Valli M."/>
            <person name="Sipitzky M."/>
            <person name="Graf A."/>
            <person name="Sauer M."/>
            <person name="Marx H."/>
            <person name="Mattanovich D."/>
        </authorList>
    </citation>
    <scope>NUCLEOTIDE SEQUENCE [LARGE SCALE GENOMIC DNA]</scope>
    <source>
        <strain evidence="2 3">CBS 10342</strain>
    </source>
</reference>
<keyword evidence="3" id="KW-1185">Reference proteome</keyword>
<evidence type="ECO:0000313" key="2">
    <source>
        <dbReference type="EMBL" id="ANB15210.1"/>
    </source>
</evidence>
<proteinExistence type="predicted"/>
<gene>
    <name evidence="2" type="ORF">AWJ20_2834</name>
</gene>
<feature type="compositionally biased region" description="Polar residues" evidence="1">
    <location>
        <begin position="178"/>
        <end position="206"/>
    </location>
</feature>
<evidence type="ECO:0000313" key="3">
    <source>
        <dbReference type="Proteomes" id="UP000189580"/>
    </source>
</evidence>
<dbReference type="Proteomes" id="UP000189580">
    <property type="component" value="Chromosome b"/>
</dbReference>
<dbReference type="EMBL" id="CP014503">
    <property type="protein sequence ID" value="ANB15210.1"/>
    <property type="molecule type" value="Genomic_DNA"/>
</dbReference>
<sequence length="294" mass="32547">MSLLELYGRFCQDPKAEYLAYAAVMAYVSSGLEFNGQDDIVKQLQKDRQEVKRLDNVISKHQTNSALVLETETSLEFLRGPGSFVPTLSSNLVVDERATIVLVHIVAFDSNSKISGIKFIWDQATLLKQLNVIGNRGNAWPICKGQDQAKLSNKVQQNISERGHIENSISLSDRAVQPSGQNNLVSENQPLRSSPASPNYNTSQNGMPCRLIVKESSKDSKAMTTNIHSDTQYQTRPKPRAKEVYINLFSEEDDLPGYTRIIGGGGGGYGDARKGLKPSWHWGDEGSQENSIFP</sequence>
<dbReference type="KEGG" id="slb:AWJ20_2834"/>
<accession>A0A161HH44</accession>